<protein>
    <submittedName>
        <fullName evidence="4">RHS repeat-associated core domain-containing protein</fullName>
    </submittedName>
</protein>
<dbReference type="InterPro" id="IPR022385">
    <property type="entry name" value="Rhs_assc_core"/>
</dbReference>
<dbReference type="InterPro" id="IPR045351">
    <property type="entry name" value="DUF6531"/>
</dbReference>
<dbReference type="NCBIfam" id="TIGR03696">
    <property type="entry name" value="Rhs_assc_core"/>
    <property type="match status" value="1"/>
</dbReference>
<dbReference type="SUPFAM" id="SSF63829">
    <property type="entry name" value="Calcium-dependent phosphotriesterase"/>
    <property type="match status" value="1"/>
</dbReference>
<dbReference type="InterPro" id="IPR011047">
    <property type="entry name" value="Quinoprotein_ADH-like_sf"/>
</dbReference>
<dbReference type="NCBIfam" id="TIGR01643">
    <property type="entry name" value="YD_repeat_2x"/>
    <property type="match status" value="6"/>
</dbReference>
<dbReference type="Gene3D" id="2.180.10.10">
    <property type="entry name" value="RHS repeat-associated core"/>
    <property type="match status" value="2"/>
</dbReference>
<dbReference type="EMBL" id="FOVJ01000004">
    <property type="protein sequence ID" value="SFN87672.1"/>
    <property type="molecule type" value="Genomic_DNA"/>
</dbReference>
<feature type="domain" description="DUF6531" evidence="2">
    <location>
        <begin position="165"/>
        <end position="240"/>
    </location>
</feature>
<dbReference type="Proteomes" id="UP000183107">
    <property type="component" value="Unassembled WGS sequence"/>
</dbReference>
<dbReference type="SUPFAM" id="SSF50998">
    <property type="entry name" value="Quinoprotein alcohol dehydrogenase-like"/>
    <property type="match status" value="1"/>
</dbReference>
<dbReference type="RefSeq" id="WP_074797110.1">
    <property type="nucleotide sequence ID" value="NZ_FOVJ01000004.1"/>
</dbReference>
<proteinExistence type="predicted"/>
<name>A0A1I5CLB5_9PROT</name>
<dbReference type="InterPro" id="IPR056823">
    <property type="entry name" value="TEN-like_YD-shell"/>
</dbReference>
<dbReference type="Pfam" id="PF25023">
    <property type="entry name" value="TEN_YD-shell"/>
    <property type="match status" value="2"/>
</dbReference>
<dbReference type="Pfam" id="PF20148">
    <property type="entry name" value="DUF6531"/>
    <property type="match status" value="1"/>
</dbReference>
<feature type="domain" description="Teneurin-like YD-shell" evidence="3">
    <location>
        <begin position="674"/>
        <end position="797"/>
    </location>
</feature>
<evidence type="ECO:0000313" key="5">
    <source>
        <dbReference type="Proteomes" id="UP000183107"/>
    </source>
</evidence>
<evidence type="ECO:0000259" key="2">
    <source>
        <dbReference type="Pfam" id="PF20148"/>
    </source>
</evidence>
<keyword evidence="1" id="KW-0677">Repeat</keyword>
<sequence>MSHNVFANNMEISSKASSGKTICNTPDVCFTPPLTPATPPGVPIPYPNTGMASDTTEGSTTVKISNQEVMLKNKSHFSKSSGDEAGSAPKKGVVTSKNMGKVYFNAWSMDVKFEGENVPRNLDITTNNHMSKMPGNTPPMPHVSSIAMGMGAPKCEACAAAAQAGNPVNPLRGNKLLDGPGDLDFVLEGPLDLVWQRVYMSNLARVGIFGQGWVTPVEMHLILDRRHVVFVDREGRSIPFPSMEVGETYFHRQDMCTLARVASDTYQLEQSDSLVLTFTVLPQHNDAPRVLPLTRMSDSNENAISLIWDAQGALQRIDGSGEDALLFEWKLERLSRVLKIRKEAGSSARGTAQTDTSPCVVAVYEYTDGDLVAVTTRGGRRTREFNWTNHIMVRHTQPGGLVCFYEWTQYTPEGKVLRSWTNTGREQRFDYQQQETIVTDQDGVVEIYSADPDGHWIGYVDGKGGHFRRVLDADGHLIGTVAPSGTATRTELNERGLPVRSWDEAGKVTQTEWHPIQFLPTAEIDPLGRTERFSYDDRGNLITHMLGDGTVTQYKYNDRGLVVAITDALGKRQLFEYDQTGRVVQETDCTGSTQRYEYDEHGQMILQIDALGNTTCYAYSPEGDLIAVTSPDGATTRNEYDSLGRLTCEVEPMGGRTTYQLRPDGMLAATIEPNGQNTRYTRDSTGQLLQIENPNGAIYSFEYDRVGSIVRMKTFEGVEHSFGYSVDDILEWSEERARTGEIIRTTYSYDPVGRLTRMATSDGEWTTFEYDSAGQLVAGSNRDSVVSFQYDSAGRRLREELRRLDVPQQASAAAIQRAASGFQCAYDANGNVVHTQIPGVMELAFLRYGSGHLHQIAVGRVPYCDIERDAEHIHRSVTHKKLISKFRYDDALRLTGIDTLLVSPVDTNGVAEPLITSSFEYDPNGDLLAVERNAPWGRELRRFHYDASRHVTAESGPHTEERSIYWDGASNPVNAPGDKVTDNMVRLFGSLSASYDSFGRLKERSSAEGRVRLEWNSLHQLVGASAQWNGTASLEQYTYDAFGRRITKVTNGSEKAFLWEGERLLMEEDDQARRVFVYHDGSHEPIGFVLLPAVVADQVSSAPVYRFFYLHNEPSGSPFALTDEYGTVLWHARLGAFGPVADGETDPDAQGEGGGIADGSQLGYQPLRLQGQYFDLATGLCYNRFRYYDLLIGRFISPDPIGLLGGENFYRYAPNVFSWIDPFGLDVNQNRIDGSRREATEARSIVRKGKGQVRVQRECYLRKCTGKGERVTDPLTGEMRRIDIVVINISKGNVMRTVEVTSKNAPKAEQLNKEKRIRAAGGQCIRDRKTGKLIRVPRVSRVVRRR</sequence>
<reference evidence="5" key="1">
    <citation type="submission" date="2016-10" db="EMBL/GenBank/DDBJ databases">
        <authorList>
            <person name="Varghese N."/>
        </authorList>
    </citation>
    <scope>NUCLEOTIDE SEQUENCE [LARGE SCALE GENOMIC DNA]</scope>
    <source>
        <strain evidence="5">Nsp8</strain>
    </source>
</reference>
<evidence type="ECO:0000313" key="4">
    <source>
        <dbReference type="EMBL" id="SFN87672.1"/>
    </source>
</evidence>
<keyword evidence="5" id="KW-1185">Reference proteome</keyword>
<dbReference type="OrthoDB" id="8552614at2"/>
<evidence type="ECO:0000256" key="1">
    <source>
        <dbReference type="ARBA" id="ARBA00022737"/>
    </source>
</evidence>
<evidence type="ECO:0000259" key="3">
    <source>
        <dbReference type="Pfam" id="PF25023"/>
    </source>
</evidence>
<accession>A0A1I5CLB5</accession>
<dbReference type="InterPro" id="IPR050708">
    <property type="entry name" value="T6SS_VgrG/RHS"/>
</dbReference>
<dbReference type="PANTHER" id="PTHR32305">
    <property type="match status" value="1"/>
</dbReference>
<dbReference type="CDD" id="cd14740">
    <property type="entry name" value="PAAR_4"/>
    <property type="match status" value="1"/>
</dbReference>
<dbReference type="PANTHER" id="PTHR32305:SF15">
    <property type="entry name" value="PROTEIN RHSA-RELATED"/>
    <property type="match status" value="1"/>
</dbReference>
<dbReference type="Pfam" id="PF13665">
    <property type="entry name" value="Tox-PAAR-like"/>
    <property type="match status" value="1"/>
</dbReference>
<organism evidence="4 5">
    <name type="scientific">Nitrosospira briensis</name>
    <dbReference type="NCBI Taxonomy" id="35799"/>
    <lineage>
        <taxon>Bacteria</taxon>
        <taxon>Pseudomonadati</taxon>
        <taxon>Pseudomonadota</taxon>
        <taxon>Betaproteobacteria</taxon>
        <taxon>Nitrosomonadales</taxon>
        <taxon>Nitrosomonadaceae</taxon>
        <taxon>Nitrosospira</taxon>
    </lineage>
</organism>
<dbReference type="Gene3D" id="3.90.930.1">
    <property type="match status" value="1"/>
</dbReference>
<feature type="domain" description="Teneurin-like YD-shell" evidence="3">
    <location>
        <begin position="530"/>
        <end position="648"/>
    </location>
</feature>
<dbReference type="InterPro" id="IPR006530">
    <property type="entry name" value="YD"/>
</dbReference>
<gene>
    <name evidence="4" type="ORF">SAMN05216386_2048</name>
</gene>